<feature type="region of interest" description="Disordered" evidence="2">
    <location>
        <begin position="444"/>
        <end position="534"/>
    </location>
</feature>
<keyword evidence="1" id="KW-0479">Metal-binding</keyword>
<feature type="compositionally biased region" description="Gly residues" evidence="2">
    <location>
        <begin position="135"/>
        <end position="149"/>
    </location>
</feature>
<feature type="domain" description="CCHC-type" evidence="3">
    <location>
        <begin position="101"/>
        <end position="115"/>
    </location>
</feature>
<evidence type="ECO:0000313" key="4">
    <source>
        <dbReference type="Proteomes" id="UP000228380"/>
    </source>
</evidence>
<gene>
    <name evidence="5" type="primary">LOC120109372</name>
</gene>
<proteinExistence type="predicted"/>
<dbReference type="InterPro" id="IPR001878">
    <property type="entry name" value="Znf_CCHC"/>
</dbReference>
<dbReference type="AlphaFoldDB" id="A0A8B9A775"/>
<evidence type="ECO:0000256" key="2">
    <source>
        <dbReference type="SAM" id="MobiDB-lite"/>
    </source>
</evidence>
<keyword evidence="4" id="KW-1185">Reference proteome</keyword>
<feature type="compositionally biased region" description="Acidic residues" evidence="2">
    <location>
        <begin position="572"/>
        <end position="583"/>
    </location>
</feature>
<dbReference type="PANTHER" id="PTHR31286">
    <property type="entry name" value="GLYCINE-RICH CELL WALL STRUCTURAL PROTEIN 1.8-LIKE"/>
    <property type="match status" value="1"/>
</dbReference>
<dbReference type="Proteomes" id="UP000228380">
    <property type="component" value="Unplaced"/>
</dbReference>
<feature type="region of interest" description="Disordered" evidence="2">
    <location>
        <begin position="122"/>
        <end position="154"/>
    </location>
</feature>
<reference evidence="5" key="1">
    <citation type="submission" date="2025-08" db="UniProtKB">
        <authorList>
            <consortium name="RefSeq"/>
        </authorList>
    </citation>
    <scope>IDENTIFICATION</scope>
    <source>
        <tissue evidence="5">Young leaves</tissue>
    </source>
</reference>
<feature type="region of interest" description="Disordered" evidence="2">
    <location>
        <begin position="549"/>
        <end position="583"/>
    </location>
</feature>
<dbReference type="RefSeq" id="XP_038979054.1">
    <property type="nucleotide sequence ID" value="XM_039123126.1"/>
</dbReference>
<dbReference type="GO" id="GO:0003676">
    <property type="term" value="F:nucleic acid binding"/>
    <property type="evidence" value="ECO:0007669"/>
    <property type="project" value="InterPro"/>
</dbReference>
<protein>
    <submittedName>
        <fullName evidence="5">Collagen alpha-1(I) chain-like</fullName>
    </submittedName>
</protein>
<keyword evidence="1" id="KW-0862">Zinc</keyword>
<feature type="compositionally biased region" description="Basic residues" evidence="2">
    <location>
        <begin position="320"/>
        <end position="331"/>
    </location>
</feature>
<dbReference type="PANTHER" id="PTHR31286:SF180">
    <property type="entry name" value="OS10G0362600 PROTEIN"/>
    <property type="match status" value="1"/>
</dbReference>
<feature type="compositionally biased region" description="Low complexity" evidence="2">
    <location>
        <begin position="498"/>
        <end position="509"/>
    </location>
</feature>
<dbReference type="GeneID" id="120109372"/>
<sequence>MTPWVPDFEPGEEAVQTATVWLRLPRLPPEYWSTSTIFHIAAWVGRPVAVDSVTEQRQAMGFARVKVVVDTTKPLLPGVLIQGKTKVRWQPFVFESVPALCSRCGRMGHQAGTCRFPATPCATGASGSSPAEANPGGGPAQPSSGGGEEAQGPIYGPWMVASRQRLHRETLPPRPGKTSEPHSGPGSSSTRPPPPVARPTTPVSPADTDGWQKPAKVARRRSPLAVGGDGHPALSFGPLQADSADDLLVESGDPGPSLCLGEGPSWADPAPSRAVAARVQTQKRPRPLAGPGPAGESRQGAQLALTVVGRGQQHGPAQRTRAHRAGRRGRGRGPVGAAQDGARELGAADAVGAPRAAVAPRAIGASRPRDASGAEAAPGAVVAGAQVPLGPREVARGQQAARSAVEPRVVGLPAQPAVVSLGQAVAGPKAQPASGPGSCAVPAVQGLGDESAGPFRYSPPSRGEHGGHAPLSEVQPWDVQGGTGPDGVFRFGPLPLVAGEQGEASSSGSRARDHLRPFPEGCQAAPPRPGEGTDHMTTVQRIRAAVMQTTSDEQGVGPGIVLEAGPAYQGEDGSEADYVDCDP</sequence>
<dbReference type="OrthoDB" id="1707487at2759"/>
<dbReference type="GO" id="GO:0008270">
    <property type="term" value="F:zinc ion binding"/>
    <property type="evidence" value="ECO:0007669"/>
    <property type="project" value="UniProtKB-KW"/>
</dbReference>
<dbReference type="InterPro" id="IPR040256">
    <property type="entry name" value="At4g02000-like"/>
</dbReference>
<evidence type="ECO:0000313" key="5">
    <source>
        <dbReference type="RefSeq" id="XP_038979054.1"/>
    </source>
</evidence>
<accession>A0A8B9A775</accession>
<feature type="region of interest" description="Disordered" evidence="2">
    <location>
        <begin position="169"/>
        <end position="355"/>
    </location>
</feature>
<evidence type="ECO:0000259" key="3">
    <source>
        <dbReference type="PROSITE" id="PS50158"/>
    </source>
</evidence>
<feature type="compositionally biased region" description="Low complexity" evidence="2">
    <location>
        <begin position="181"/>
        <end position="190"/>
    </location>
</feature>
<evidence type="ECO:0000256" key="1">
    <source>
        <dbReference type="PROSITE-ProRule" id="PRU00047"/>
    </source>
</evidence>
<dbReference type="KEGG" id="pda:120109372"/>
<dbReference type="PROSITE" id="PS50158">
    <property type="entry name" value="ZF_CCHC"/>
    <property type="match status" value="1"/>
</dbReference>
<name>A0A8B9A775_PHODC</name>
<organism evidence="4 5">
    <name type="scientific">Phoenix dactylifera</name>
    <name type="common">Date palm</name>
    <dbReference type="NCBI Taxonomy" id="42345"/>
    <lineage>
        <taxon>Eukaryota</taxon>
        <taxon>Viridiplantae</taxon>
        <taxon>Streptophyta</taxon>
        <taxon>Embryophyta</taxon>
        <taxon>Tracheophyta</taxon>
        <taxon>Spermatophyta</taxon>
        <taxon>Magnoliopsida</taxon>
        <taxon>Liliopsida</taxon>
        <taxon>Arecaceae</taxon>
        <taxon>Coryphoideae</taxon>
        <taxon>Phoeniceae</taxon>
        <taxon>Phoenix</taxon>
    </lineage>
</organism>
<keyword evidence="1" id="KW-0863">Zinc-finger</keyword>